<comment type="caution">
    <text evidence="2">Lacks conserved residue(s) required for the propagation of feature annotation.</text>
</comment>
<evidence type="ECO:0000313" key="3">
    <source>
        <dbReference type="EMBL" id="CAI6351177.1"/>
    </source>
</evidence>
<dbReference type="SMART" id="SM00192">
    <property type="entry name" value="LDLa"/>
    <property type="match status" value="1"/>
</dbReference>
<dbReference type="InterPro" id="IPR036055">
    <property type="entry name" value="LDL_receptor-like_sf"/>
</dbReference>
<gene>
    <name evidence="3" type="ORF">MEUPH1_LOCUS7552</name>
</gene>
<dbReference type="PROSITE" id="PS01209">
    <property type="entry name" value="LDLRA_1"/>
    <property type="match status" value="1"/>
</dbReference>
<dbReference type="CDD" id="cd00112">
    <property type="entry name" value="LDLa"/>
    <property type="match status" value="1"/>
</dbReference>
<keyword evidence="1" id="KW-1015">Disulfide bond</keyword>
<name>A0AAV0W5Y1_9HEMI</name>
<sequence length="139" mass="14732">MTMMTATAASPRPRRTVVVGVPRPTAAVAVLAAVVVAAAGGGGVYAKLTSTRPAACTLSEFACSSSSSTADEDDDDANTAAAAVRCVQSIKYCDGRRDCPDGSDEPHYCTREFNKQLTTIYFFIKCHSIPPNIRLRDLI</sequence>
<proteinExistence type="predicted"/>
<comment type="caution">
    <text evidence="3">The sequence shown here is derived from an EMBL/GenBank/DDBJ whole genome shotgun (WGS) entry which is preliminary data.</text>
</comment>
<dbReference type="SUPFAM" id="SSF57424">
    <property type="entry name" value="LDL receptor-like module"/>
    <property type="match status" value="1"/>
</dbReference>
<reference evidence="3 4" key="1">
    <citation type="submission" date="2023-01" db="EMBL/GenBank/DDBJ databases">
        <authorList>
            <person name="Whitehead M."/>
        </authorList>
    </citation>
    <scope>NUCLEOTIDE SEQUENCE [LARGE SCALE GENOMIC DNA]</scope>
</reference>
<dbReference type="PROSITE" id="PS50068">
    <property type="entry name" value="LDLRA_2"/>
    <property type="match status" value="1"/>
</dbReference>
<dbReference type="Gene3D" id="4.10.400.10">
    <property type="entry name" value="Low-density Lipoprotein Receptor"/>
    <property type="match status" value="1"/>
</dbReference>
<dbReference type="Pfam" id="PF00057">
    <property type="entry name" value="Ldl_recept_a"/>
    <property type="match status" value="1"/>
</dbReference>
<organism evidence="3 4">
    <name type="scientific">Macrosiphum euphorbiae</name>
    <name type="common">potato aphid</name>
    <dbReference type="NCBI Taxonomy" id="13131"/>
    <lineage>
        <taxon>Eukaryota</taxon>
        <taxon>Metazoa</taxon>
        <taxon>Ecdysozoa</taxon>
        <taxon>Arthropoda</taxon>
        <taxon>Hexapoda</taxon>
        <taxon>Insecta</taxon>
        <taxon>Pterygota</taxon>
        <taxon>Neoptera</taxon>
        <taxon>Paraneoptera</taxon>
        <taxon>Hemiptera</taxon>
        <taxon>Sternorrhyncha</taxon>
        <taxon>Aphidomorpha</taxon>
        <taxon>Aphidoidea</taxon>
        <taxon>Aphididae</taxon>
        <taxon>Macrosiphini</taxon>
        <taxon>Macrosiphum</taxon>
    </lineage>
</organism>
<dbReference type="InterPro" id="IPR002172">
    <property type="entry name" value="LDrepeatLR_classA_rpt"/>
</dbReference>
<dbReference type="InterPro" id="IPR023415">
    <property type="entry name" value="LDLR_class-A_CS"/>
</dbReference>
<evidence type="ECO:0000313" key="4">
    <source>
        <dbReference type="Proteomes" id="UP001160148"/>
    </source>
</evidence>
<dbReference type="PRINTS" id="PR00261">
    <property type="entry name" value="LDLRECEPTOR"/>
</dbReference>
<keyword evidence="4" id="KW-1185">Reference proteome</keyword>
<dbReference type="AlphaFoldDB" id="A0AAV0W5Y1"/>
<dbReference type="Proteomes" id="UP001160148">
    <property type="component" value="Unassembled WGS sequence"/>
</dbReference>
<evidence type="ECO:0000256" key="1">
    <source>
        <dbReference type="ARBA" id="ARBA00023157"/>
    </source>
</evidence>
<evidence type="ECO:0000256" key="2">
    <source>
        <dbReference type="PROSITE-ProRule" id="PRU00124"/>
    </source>
</evidence>
<dbReference type="EMBL" id="CARXXK010000001">
    <property type="protein sequence ID" value="CAI6351177.1"/>
    <property type="molecule type" value="Genomic_DNA"/>
</dbReference>
<protein>
    <submittedName>
        <fullName evidence="3">Uncharacterized protein</fullName>
    </submittedName>
</protein>
<accession>A0AAV0W5Y1</accession>